<dbReference type="SUPFAM" id="SSF48498">
    <property type="entry name" value="Tetracyclin repressor-like, C-terminal domain"/>
    <property type="match status" value="1"/>
</dbReference>
<protein>
    <submittedName>
        <fullName evidence="7">TetR/AcrR family transcriptional regulator</fullName>
    </submittedName>
</protein>
<dbReference type="InterPro" id="IPR025996">
    <property type="entry name" value="MT1864/Rv1816-like_C"/>
</dbReference>
<gene>
    <name evidence="7" type="ORF">F8O04_09910</name>
</gene>
<dbReference type="OrthoDB" id="3210322at2"/>
<evidence type="ECO:0000256" key="2">
    <source>
        <dbReference type="ARBA" id="ARBA00023125"/>
    </source>
</evidence>
<keyword evidence="8" id="KW-1185">Reference proteome</keyword>
<dbReference type="GO" id="GO:0003700">
    <property type="term" value="F:DNA-binding transcription factor activity"/>
    <property type="evidence" value="ECO:0007669"/>
    <property type="project" value="TreeGrafter"/>
</dbReference>
<feature type="compositionally biased region" description="Basic residues" evidence="5">
    <location>
        <begin position="35"/>
        <end position="44"/>
    </location>
</feature>
<feature type="region of interest" description="Disordered" evidence="5">
    <location>
        <begin position="1"/>
        <end position="102"/>
    </location>
</feature>
<dbReference type="Pfam" id="PF13305">
    <property type="entry name" value="TetR_C_33"/>
    <property type="match status" value="1"/>
</dbReference>
<keyword evidence="3" id="KW-0804">Transcription</keyword>
<dbReference type="Gene3D" id="1.10.357.10">
    <property type="entry name" value="Tetracycline Repressor, domain 2"/>
    <property type="match status" value="1"/>
</dbReference>
<dbReference type="PANTHER" id="PTHR30055">
    <property type="entry name" value="HTH-TYPE TRANSCRIPTIONAL REGULATOR RUTR"/>
    <property type="match status" value="1"/>
</dbReference>
<dbReference type="AlphaFoldDB" id="A0A6H9WBL1"/>
<evidence type="ECO:0000256" key="1">
    <source>
        <dbReference type="ARBA" id="ARBA00023015"/>
    </source>
</evidence>
<dbReference type="Pfam" id="PF00440">
    <property type="entry name" value="TetR_N"/>
    <property type="match status" value="1"/>
</dbReference>
<dbReference type="InterPro" id="IPR036271">
    <property type="entry name" value="Tet_transcr_reg_TetR-rel_C_sf"/>
</dbReference>
<keyword evidence="2 4" id="KW-0238">DNA-binding</keyword>
<feature type="DNA-binding region" description="H-T-H motif" evidence="4">
    <location>
        <begin position="130"/>
        <end position="149"/>
    </location>
</feature>
<keyword evidence="1" id="KW-0805">Transcription regulation</keyword>
<feature type="compositionally biased region" description="Basic and acidic residues" evidence="5">
    <location>
        <begin position="65"/>
        <end position="81"/>
    </location>
</feature>
<evidence type="ECO:0000313" key="7">
    <source>
        <dbReference type="EMBL" id="KAB1648040.1"/>
    </source>
</evidence>
<organism evidence="7 8">
    <name type="scientific">Pseudoclavibacter endophyticus</name>
    <dbReference type="NCBI Taxonomy" id="1778590"/>
    <lineage>
        <taxon>Bacteria</taxon>
        <taxon>Bacillati</taxon>
        <taxon>Actinomycetota</taxon>
        <taxon>Actinomycetes</taxon>
        <taxon>Micrococcales</taxon>
        <taxon>Microbacteriaceae</taxon>
        <taxon>Pseudoclavibacter</taxon>
    </lineage>
</organism>
<evidence type="ECO:0000259" key="6">
    <source>
        <dbReference type="PROSITE" id="PS50977"/>
    </source>
</evidence>
<dbReference type="InterPro" id="IPR050109">
    <property type="entry name" value="HTH-type_TetR-like_transc_reg"/>
</dbReference>
<dbReference type="PANTHER" id="PTHR30055:SF243">
    <property type="entry name" value="HTH-TYPE TRANSCRIPTIONAL REGULATOR RV1816"/>
    <property type="match status" value="1"/>
</dbReference>
<dbReference type="InterPro" id="IPR009057">
    <property type="entry name" value="Homeodomain-like_sf"/>
</dbReference>
<reference evidence="7 8" key="1">
    <citation type="submission" date="2019-09" db="EMBL/GenBank/DDBJ databases">
        <title>Phylogeny of genus Pseudoclavibacter and closely related genus.</title>
        <authorList>
            <person name="Li Y."/>
        </authorList>
    </citation>
    <scope>NUCLEOTIDE SEQUENCE [LARGE SCALE GENOMIC DNA]</scope>
    <source>
        <strain evidence="7 8">EGI 60007</strain>
    </source>
</reference>
<proteinExistence type="predicted"/>
<evidence type="ECO:0000313" key="8">
    <source>
        <dbReference type="Proteomes" id="UP000431744"/>
    </source>
</evidence>
<dbReference type="Proteomes" id="UP000431744">
    <property type="component" value="Unassembled WGS sequence"/>
</dbReference>
<feature type="region of interest" description="Disordered" evidence="5">
    <location>
        <begin position="232"/>
        <end position="265"/>
    </location>
</feature>
<dbReference type="SUPFAM" id="SSF46689">
    <property type="entry name" value="Homeodomain-like"/>
    <property type="match status" value="1"/>
</dbReference>
<dbReference type="InterPro" id="IPR001647">
    <property type="entry name" value="HTH_TetR"/>
</dbReference>
<evidence type="ECO:0000256" key="3">
    <source>
        <dbReference type="ARBA" id="ARBA00023163"/>
    </source>
</evidence>
<sequence>MKAIMQTPCEATHDGSAKAAAASAASPVLSPYGRSRGKAAKPRPARVGQSRCPRVSMVPPIVSTDHSKCEHRSPLSQERRSHSSRLGGHDGAMPETDDKLPRAARRAATLERIKDRARAQLARAGPGGLSLRAIARELGMVSSNVYRYYASRDDLITGLLVDAYIELAEELERSPRDFAARAVALRRWAIGAPHQFALVYGSAIPDYSAPPETIGLAARVVGAFAAVVDPRGSRPGGSGDGGAGDVGAAGRARPAGAGEDPPATPVLAEQAGRMGAVIGVSPGQALRLANALSALIGHLTLELNGHFVGTFEPADALYELRAAQLAGELGDAPH</sequence>
<feature type="compositionally biased region" description="Low complexity" evidence="5">
    <location>
        <begin position="17"/>
        <end position="26"/>
    </location>
</feature>
<evidence type="ECO:0000256" key="5">
    <source>
        <dbReference type="SAM" id="MobiDB-lite"/>
    </source>
</evidence>
<evidence type="ECO:0000256" key="4">
    <source>
        <dbReference type="PROSITE-ProRule" id="PRU00335"/>
    </source>
</evidence>
<feature type="compositionally biased region" description="Gly residues" evidence="5">
    <location>
        <begin position="234"/>
        <end position="247"/>
    </location>
</feature>
<name>A0A6H9WBL1_9MICO</name>
<dbReference type="GO" id="GO:0000976">
    <property type="term" value="F:transcription cis-regulatory region binding"/>
    <property type="evidence" value="ECO:0007669"/>
    <property type="project" value="TreeGrafter"/>
</dbReference>
<accession>A0A6H9WBL1</accession>
<feature type="compositionally biased region" description="Low complexity" evidence="5">
    <location>
        <begin position="248"/>
        <end position="261"/>
    </location>
</feature>
<feature type="domain" description="HTH tetR-type" evidence="6">
    <location>
        <begin position="107"/>
        <end position="167"/>
    </location>
</feature>
<comment type="caution">
    <text evidence="7">The sequence shown here is derived from an EMBL/GenBank/DDBJ whole genome shotgun (WGS) entry which is preliminary data.</text>
</comment>
<dbReference type="EMBL" id="WBJY01000002">
    <property type="protein sequence ID" value="KAB1648040.1"/>
    <property type="molecule type" value="Genomic_DNA"/>
</dbReference>
<dbReference type="PROSITE" id="PS50977">
    <property type="entry name" value="HTH_TETR_2"/>
    <property type="match status" value="1"/>
</dbReference>